<dbReference type="InterPro" id="IPR015946">
    <property type="entry name" value="KH_dom-like_a/b"/>
</dbReference>
<comment type="function">
    <text evidence="7">Participates in both transcription termination and antitermination.</text>
</comment>
<dbReference type="GO" id="GO:0031564">
    <property type="term" value="P:transcription antitermination"/>
    <property type="evidence" value="ECO:0007669"/>
    <property type="project" value="UniProtKB-UniRule"/>
</dbReference>
<comment type="similarity">
    <text evidence="7">Belongs to the NusA family.</text>
</comment>
<dbReference type="CDD" id="cd02134">
    <property type="entry name" value="KH-II_NusA_rpt1"/>
    <property type="match status" value="1"/>
</dbReference>
<dbReference type="RefSeq" id="WP_069828656.1">
    <property type="nucleotide sequence ID" value="NZ_MDJD01000007.1"/>
</dbReference>
<dbReference type="SMART" id="SM00322">
    <property type="entry name" value="KH"/>
    <property type="match status" value="2"/>
</dbReference>
<dbReference type="Pfam" id="PF13184">
    <property type="entry name" value="KH_NusA_1st"/>
    <property type="match status" value="1"/>
</dbReference>
<accession>A0A1E5TCY9</accession>
<gene>
    <name evidence="7" type="primary">nusA</name>
    <name evidence="9" type="ORF">A8C32_10855</name>
</gene>
<proteinExistence type="inferred from homology"/>
<dbReference type="InterPro" id="IPR013735">
    <property type="entry name" value="TF_NusA_N"/>
</dbReference>
<keyword evidence="5 7" id="KW-0805">Transcription regulation</keyword>
<dbReference type="STRING" id="1849968.A8C32_10855"/>
<reference evidence="9 10" key="1">
    <citation type="submission" date="2016-05" db="EMBL/GenBank/DDBJ databases">
        <title>Draft Genome Sequence of Algibacter sp. Strain SK-16 Isolated from the Surface Water of Aburatsubo Inlet.</title>
        <authorList>
            <person name="Wong S.-K."/>
            <person name="Yoshizawa S."/>
            <person name="Nakajima Y."/>
            <person name="Ogura Y."/>
            <person name="Tetsuya H."/>
            <person name="Hamasaki K."/>
        </authorList>
    </citation>
    <scope>NUCLEOTIDE SEQUENCE [LARGE SCALE GENOMIC DNA]</scope>
    <source>
        <strain evidence="9 10">SK-16</strain>
    </source>
</reference>
<feature type="domain" description="K Homology" evidence="8">
    <location>
        <begin position="307"/>
        <end position="384"/>
    </location>
</feature>
<dbReference type="Gene3D" id="3.30.1480.10">
    <property type="entry name" value="NusA, N-terminal domain"/>
    <property type="match status" value="1"/>
</dbReference>
<dbReference type="Pfam" id="PF26594">
    <property type="entry name" value="KH_NusA_2nd"/>
    <property type="match status" value="1"/>
</dbReference>
<dbReference type="GO" id="GO:0006353">
    <property type="term" value="P:DNA-templated transcription termination"/>
    <property type="evidence" value="ECO:0007669"/>
    <property type="project" value="UniProtKB-UniRule"/>
</dbReference>
<evidence type="ECO:0000256" key="7">
    <source>
        <dbReference type="HAMAP-Rule" id="MF_00945"/>
    </source>
</evidence>
<dbReference type="InterPro" id="IPR030842">
    <property type="entry name" value="TF_NusA_bacterial"/>
</dbReference>
<organism evidence="9 10">
    <name type="scientific">Flavivirga aquatica</name>
    <dbReference type="NCBI Taxonomy" id="1849968"/>
    <lineage>
        <taxon>Bacteria</taxon>
        <taxon>Pseudomonadati</taxon>
        <taxon>Bacteroidota</taxon>
        <taxon>Flavobacteriia</taxon>
        <taxon>Flavobacteriales</taxon>
        <taxon>Flavobacteriaceae</taxon>
        <taxon>Flavivirga</taxon>
    </lineage>
</organism>
<protein>
    <recommendedName>
        <fullName evidence="7">Transcription termination/antitermination protein NusA</fullName>
    </recommendedName>
</protein>
<dbReference type="Proteomes" id="UP000095713">
    <property type="component" value="Unassembled WGS sequence"/>
</dbReference>
<evidence type="ECO:0000256" key="1">
    <source>
        <dbReference type="ARBA" id="ARBA00022472"/>
    </source>
</evidence>
<dbReference type="NCBIfam" id="TIGR01953">
    <property type="entry name" value="NusA"/>
    <property type="match status" value="1"/>
</dbReference>
<evidence type="ECO:0000313" key="10">
    <source>
        <dbReference type="Proteomes" id="UP000095713"/>
    </source>
</evidence>
<sequence>MENIALIESFSEFKDDKLIDRVTLMAILEDVFRSALKKKFGDDDNFDIIVNPDKGDLEIWRNRVVVGDGEVEEPNQEISLSEARKIEPDFEVGEDVSEEVKFIDLGRRAILALRQNLISKIHEHDNTIIYKQFKDLVGEIYTAEVHHIRHRAVILLDDEGNEIVLPKDRQIPSDFFRKGDNVRGVIDTVELKGAKPTIIMSRSSPKFLEKLFEQEIPEVFDGLITIKNVVRIPGEKAKVAVDSYDDRIDPVGACVGMKGSRIHGIVRELGNENIDVINYTNNLQLFITRSLSPARVTSIKINEETKRAEVILKPEEVSKAIGRGGHNIRLAGQLTGYEIDVFREGAEEDVELREFSDEIEGWIIEEFSKAGLDTAKSILEQDVKDLVKRTDLEEETISDVLRILREEFEE</sequence>
<dbReference type="InterPro" id="IPR004087">
    <property type="entry name" value="KH_dom"/>
</dbReference>
<dbReference type="InterPro" id="IPR012340">
    <property type="entry name" value="NA-bd_OB-fold"/>
</dbReference>
<dbReference type="InterPro" id="IPR058582">
    <property type="entry name" value="KH_NusA_2nd"/>
</dbReference>
<feature type="domain" description="K Homology" evidence="8">
    <location>
        <begin position="233"/>
        <end position="306"/>
    </location>
</feature>
<keyword evidence="1 7" id="KW-0806">Transcription termination</keyword>
<evidence type="ECO:0000256" key="3">
    <source>
        <dbReference type="ARBA" id="ARBA00022814"/>
    </source>
</evidence>
<keyword evidence="2 7" id="KW-0963">Cytoplasm</keyword>
<dbReference type="PROSITE" id="PS50084">
    <property type="entry name" value="KH_TYPE_1"/>
    <property type="match status" value="1"/>
</dbReference>
<evidence type="ECO:0000256" key="2">
    <source>
        <dbReference type="ARBA" id="ARBA00022490"/>
    </source>
</evidence>
<dbReference type="GO" id="GO:0005829">
    <property type="term" value="C:cytosol"/>
    <property type="evidence" value="ECO:0007669"/>
    <property type="project" value="TreeGrafter"/>
</dbReference>
<keyword evidence="10" id="KW-1185">Reference proteome</keyword>
<dbReference type="CDD" id="cd22529">
    <property type="entry name" value="KH-II_NusA_rpt2"/>
    <property type="match status" value="1"/>
</dbReference>
<dbReference type="AlphaFoldDB" id="A0A1E5TCY9"/>
<dbReference type="SUPFAM" id="SSF54814">
    <property type="entry name" value="Prokaryotic type KH domain (KH-domain type II)"/>
    <property type="match status" value="2"/>
</dbReference>
<evidence type="ECO:0000256" key="5">
    <source>
        <dbReference type="ARBA" id="ARBA00023015"/>
    </source>
</evidence>
<dbReference type="PANTHER" id="PTHR22648">
    <property type="entry name" value="TRANSCRIPTION TERMINATION FACTOR NUSA"/>
    <property type="match status" value="1"/>
</dbReference>
<keyword evidence="6 7" id="KW-0804">Transcription</keyword>
<dbReference type="SUPFAM" id="SSF69705">
    <property type="entry name" value="Transcription factor NusA, N-terminal domain"/>
    <property type="match status" value="1"/>
</dbReference>
<name>A0A1E5TCY9_9FLAO</name>
<dbReference type="Gene3D" id="3.30.300.20">
    <property type="match status" value="2"/>
</dbReference>
<evidence type="ECO:0000259" key="8">
    <source>
        <dbReference type="SMART" id="SM00322"/>
    </source>
</evidence>
<dbReference type="PANTHER" id="PTHR22648:SF0">
    <property type="entry name" value="TRANSCRIPTION TERMINATION_ANTITERMINATION PROTEIN NUSA"/>
    <property type="match status" value="1"/>
</dbReference>
<dbReference type="GO" id="GO:0003700">
    <property type="term" value="F:DNA-binding transcription factor activity"/>
    <property type="evidence" value="ECO:0007669"/>
    <property type="project" value="InterPro"/>
</dbReference>
<dbReference type="FunFam" id="3.30.300.20:FF:000002">
    <property type="entry name" value="Transcription termination/antitermination protein NusA"/>
    <property type="match status" value="1"/>
</dbReference>
<evidence type="ECO:0000313" key="9">
    <source>
        <dbReference type="EMBL" id="OEK09219.1"/>
    </source>
</evidence>
<dbReference type="Gene3D" id="2.40.50.140">
    <property type="entry name" value="Nucleic acid-binding proteins"/>
    <property type="match status" value="1"/>
</dbReference>
<comment type="subcellular location">
    <subcellularLocation>
        <location evidence="7">Cytoplasm</location>
    </subcellularLocation>
</comment>
<dbReference type="EMBL" id="MDJD01000007">
    <property type="protein sequence ID" value="OEK09219.1"/>
    <property type="molecule type" value="Genomic_DNA"/>
</dbReference>
<dbReference type="SUPFAM" id="SSF50249">
    <property type="entry name" value="Nucleic acid-binding proteins"/>
    <property type="match status" value="1"/>
</dbReference>
<dbReference type="InterPro" id="IPR025249">
    <property type="entry name" value="TF_NusA_KH_1st"/>
</dbReference>
<comment type="subunit">
    <text evidence="7">Monomer. Binds directly to the core enzyme of the DNA-dependent RNA polymerase and to nascent RNA.</text>
</comment>
<keyword evidence="4 7" id="KW-0694">RNA-binding</keyword>
<evidence type="ECO:0000256" key="4">
    <source>
        <dbReference type="ARBA" id="ARBA00022884"/>
    </source>
</evidence>
<dbReference type="GO" id="GO:0003723">
    <property type="term" value="F:RNA binding"/>
    <property type="evidence" value="ECO:0007669"/>
    <property type="project" value="UniProtKB-UniRule"/>
</dbReference>
<comment type="caution">
    <text evidence="9">The sequence shown here is derived from an EMBL/GenBank/DDBJ whole genome shotgun (WGS) entry which is preliminary data.</text>
</comment>
<keyword evidence="3 7" id="KW-0889">Transcription antitermination</keyword>
<dbReference type="Pfam" id="PF08529">
    <property type="entry name" value="NusA_N"/>
    <property type="match status" value="1"/>
</dbReference>
<dbReference type="HAMAP" id="MF_00945_B">
    <property type="entry name" value="NusA_B"/>
    <property type="match status" value="1"/>
</dbReference>
<evidence type="ECO:0000256" key="6">
    <source>
        <dbReference type="ARBA" id="ARBA00023163"/>
    </source>
</evidence>
<dbReference type="OrthoDB" id="9807233at2"/>
<dbReference type="InterPro" id="IPR036555">
    <property type="entry name" value="NusA_N_sf"/>
</dbReference>
<dbReference type="InterPro" id="IPR010213">
    <property type="entry name" value="TF_NusA"/>
</dbReference>
<dbReference type="InterPro" id="IPR009019">
    <property type="entry name" value="KH_sf_prok-type"/>
</dbReference>